<dbReference type="NCBIfam" id="NF004430">
    <property type="entry name" value="PRK05771.2-4"/>
    <property type="match status" value="1"/>
</dbReference>
<keyword evidence="7 10" id="KW-0472">Membrane</keyword>
<keyword evidence="11" id="KW-0175">Coiled coil</keyword>
<reference evidence="12 14" key="1">
    <citation type="submission" date="2018-05" db="EMBL/GenBank/DDBJ databases">
        <title>Methanosarcina gilichinskyana sp. nov., a novel methanogenic archaeon isolated from Holocene permafrost, North East Russia.</title>
        <authorList>
            <person name="Oshurkova V."/>
            <person name="Meer M."/>
            <person name="Bochkareva O."/>
            <person name="Shcherbakova V."/>
        </authorList>
    </citation>
    <scope>NUCLEOTIDE SEQUENCE [LARGE SCALE GENOMIC DNA]</scope>
    <source>
        <strain evidence="12 14">JL01</strain>
    </source>
</reference>
<dbReference type="Gene3D" id="3.30.70.2750">
    <property type="match status" value="1"/>
</dbReference>
<keyword evidence="5 10" id="KW-1133">Transmembrane helix</keyword>
<accession>A0A4P8R040</accession>
<evidence type="ECO:0000256" key="3">
    <source>
        <dbReference type="ARBA" id="ARBA00022448"/>
    </source>
</evidence>
<comment type="subcellular location">
    <subcellularLocation>
        <location evidence="1">Membrane</location>
        <topology evidence="1">Multi-pass membrane protein</topology>
    </subcellularLocation>
</comment>
<dbReference type="Pfam" id="PF01496">
    <property type="entry name" value="V_ATPase_I"/>
    <property type="match status" value="2"/>
</dbReference>
<comment type="similarity">
    <text evidence="2 10">Belongs to the V-ATPase 116 kDa subunit family.</text>
</comment>
<dbReference type="Proteomes" id="UP000300067">
    <property type="component" value="Chromosome"/>
</dbReference>
<dbReference type="GO" id="GO:0007035">
    <property type="term" value="P:vacuolar acidification"/>
    <property type="evidence" value="ECO:0007669"/>
    <property type="project" value="TreeGrafter"/>
</dbReference>
<dbReference type="PANTHER" id="PTHR11629:SF63">
    <property type="entry name" value="V-TYPE PROTON ATPASE SUBUNIT A"/>
    <property type="match status" value="1"/>
</dbReference>
<feature type="transmembrane region" description="Helical" evidence="10">
    <location>
        <begin position="394"/>
        <end position="413"/>
    </location>
</feature>
<evidence type="ECO:0000256" key="11">
    <source>
        <dbReference type="SAM" id="Coils"/>
    </source>
</evidence>
<feature type="coiled-coil region" evidence="11">
    <location>
        <begin position="220"/>
        <end position="247"/>
    </location>
</feature>
<dbReference type="GO" id="GO:0051117">
    <property type="term" value="F:ATPase binding"/>
    <property type="evidence" value="ECO:0007669"/>
    <property type="project" value="TreeGrafter"/>
</dbReference>
<dbReference type="EMBL" id="CP042908">
    <property type="protein sequence ID" value="QIB90091.1"/>
    <property type="molecule type" value="Genomic_DNA"/>
</dbReference>
<keyword evidence="3 10" id="KW-0813">Transport</keyword>
<keyword evidence="6 10" id="KW-0406">Ion transport</keyword>
<feature type="transmembrane region" description="Helical" evidence="10">
    <location>
        <begin position="496"/>
        <end position="518"/>
    </location>
</feature>
<evidence type="ECO:0000256" key="7">
    <source>
        <dbReference type="ARBA" id="ARBA00023136"/>
    </source>
</evidence>
<feature type="coiled-coil region" evidence="11">
    <location>
        <begin position="92"/>
        <end position="126"/>
    </location>
</feature>
<evidence type="ECO:0000313" key="13">
    <source>
        <dbReference type="EMBL" id="QIB90091.1"/>
    </source>
</evidence>
<name>A0A4P8R040_METMZ</name>
<keyword evidence="4 10" id="KW-0812">Transmembrane</keyword>
<evidence type="ECO:0000256" key="6">
    <source>
        <dbReference type="ARBA" id="ARBA00023065"/>
    </source>
</evidence>
<dbReference type="EMBL" id="CP029709">
    <property type="protein sequence ID" value="QCR17507.1"/>
    <property type="molecule type" value="Genomic_DNA"/>
</dbReference>
<dbReference type="AlphaFoldDB" id="A0A4P8R040"/>
<feature type="transmembrane region" description="Helical" evidence="10">
    <location>
        <begin position="554"/>
        <end position="575"/>
    </location>
</feature>
<feature type="transmembrane region" description="Helical" evidence="10">
    <location>
        <begin position="524"/>
        <end position="542"/>
    </location>
</feature>
<evidence type="ECO:0000256" key="5">
    <source>
        <dbReference type="ARBA" id="ARBA00022989"/>
    </source>
</evidence>
<dbReference type="GO" id="GO:0046961">
    <property type="term" value="F:proton-transporting ATPase activity, rotational mechanism"/>
    <property type="evidence" value="ECO:0007669"/>
    <property type="project" value="InterPro"/>
</dbReference>
<dbReference type="PANTHER" id="PTHR11629">
    <property type="entry name" value="VACUOLAR PROTON ATPASES"/>
    <property type="match status" value="1"/>
</dbReference>
<evidence type="ECO:0000313" key="14">
    <source>
        <dbReference type="Proteomes" id="UP000300067"/>
    </source>
</evidence>
<feature type="transmembrane region" description="Helical" evidence="10">
    <location>
        <begin position="360"/>
        <end position="382"/>
    </location>
</feature>
<reference evidence="13 15" key="2">
    <citation type="journal article" date="2020" name="Environ. Microbiol. Rep.">
        <title>Redox cycling of Fe(II) and Fe(III) in magnetite accelerates aceticlastic methanogenesis by Methanosarcina mazei.</title>
        <authorList>
            <person name="Wang H."/>
            <person name="Byrne J.M."/>
            <person name="Liu P."/>
            <person name="Liu J."/>
            <person name="Dong X."/>
            <person name="Lu Y."/>
        </authorList>
    </citation>
    <scope>NUCLEOTIDE SEQUENCE [LARGE SCALE GENOMIC DNA]</scope>
    <source>
        <strain evidence="13">Zm-15</strain>
        <strain evidence="15">zm-15</strain>
    </source>
</reference>
<dbReference type="GO" id="GO:0016471">
    <property type="term" value="C:vacuolar proton-transporting V-type ATPase complex"/>
    <property type="evidence" value="ECO:0007669"/>
    <property type="project" value="TreeGrafter"/>
</dbReference>
<evidence type="ECO:0000313" key="12">
    <source>
        <dbReference type="EMBL" id="QCR17507.1"/>
    </source>
</evidence>
<evidence type="ECO:0000256" key="8">
    <source>
        <dbReference type="ARBA" id="ARBA00059506"/>
    </source>
</evidence>
<feature type="transmembrane region" description="Helical" evidence="10">
    <location>
        <begin position="460"/>
        <end position="484"/>
    </location>
</feature>
<evidence type="ECO:0000256" key="4">
    <source>
        <dbReference type="ARBA" id="ARBA00022692"/>
    </source>
</evidence>
<organism evidence="12 14">
    <name type="scientific">Methanosarcina mazei</name>
    <name type="common">Methanosarcina frisia</name>
    <dbReference type="NCBI Taxonomy" id="2209"/>
    <lineage>
        <taxon>Archaea</taxon>
        <taxon>Methanobacteriati</taxon>
        <taxon>Methanobacteriota</taxon>
        <taxon>Stenosarchaea group</taxon>
        <taxon>Methanomicrobia</taxon>
        <taxon>Methanosarcinales</taxon>
        <taxon>Methanosarcinaceae</taxon>
        <taxon>Methanosarcina</taxon>
    </lineage>
</organism>
<proteinExistence type="inferred from homology"/>
<dbReference type="GO" id="GO:0033179">
    <property type="term" value="C:proton-transporting V-type ATPase, V0 domain"/>
    <property type="evidence" value="ECO:0007669"/>
    <property type="project" value="InterPro"/>
</dbReference>
<gene>
    <name evidence="12" type="ORF">DKM28_17180</name>
    <name evidence="13" type="ORF">FQU78_02640</name>
</gene>
<evidence type="ECO:0000256" key="1">
    <source>
        <dbReference type="ARBA" id="ARBA00004141"/>
    </source>
</evidence>
<evidence type="ECO:0000256" key="2">
    <source>
        <dbReference type="ARBA" id="ARBA00009904"/>
    </source>
</evidence>
<dbReference type="InterPro" id="IPR002490">
    <property type="entry name" value="V-ATPase_116kDa_su"/>
</dbReference>
<dbReference type="Gene3D" id="1.20.1460.20">
    <property type="match status" value="1"/>
</dbReference>
<evidence type="ECO:0000313" key="15">
    <source>
        <dbReference type="Proteomes" id="UP000467371"/>
    </source>
</evidence>
<evidence type="ECO:0000256" key="9">
    <source>
        <dbReference type="ARBA" id="ARBA00068671"/>
    </source>
</evidence>
<protein>
    <recommendedName>
        <fullName evidence="9 10">A-type ATP synthase subunit I</fullName>
    </recommendedName>
</protein>
<comment type="function">
    <text evidence="8">Component of the A-type ATP synthase that produces ATP from ADP in the presence of a proton gradient across the membrane.</text>
</comment>
<sequence length="655" mass="72664">MRGRSLMSRPKEMTRAVIVGHKSILEETIDALHDINLFHIEDFVEDESGFKISKPFKNGEEVSKKLVKIRSIANYLGIESKKPVVQKSDAVLRELDTKLNELDRTISAKTETISQLENELKDLDAQKREILPYLSINLDFEYYRGYESLKVFAGTVKGSLEESQISSITKAYELYYDPQSKAVVLFVAKNDADKVYELLQGLGFKELRVPERGGVPSELLRFIEQKEAEVTRRIESLKGEIESLKVKYADFILASDEVLSIESQKAELPLRIATSANAFIIDGWTATEDFDKIVSVVNSATNGKAYVTSLELHHEEEEHAPVKYNNSKVVAPMQEIMDLYSRPKYTELDPSSAIFITFPLIYGMILGDIGYAIILGSLALAIKKLVKSDAVKPLMNILIYCQIWTIIFGVLYGEFLGFSLASSHTAHGMAAGLIPGWETITLFESIGGEEFTFPIHRSHMVMTMIAISVLVGLIHLNLGFLFGFSNIARHHGIKHAVLEKGSWIIIELGVLVAVLGYFGGIQVFTYAGALILVIGVVMLTMGEGIKGPIELPSLMGNALSYARIIAVGLSSIYIAGTVNDIAFEMIWPDHSQIGAAAIAAIIVFILGHGLNTILSIIAPGLHALRLQYVEFFGKFYEGGGRKFNPFGYIRKYTEE</sequence>
<dbReference type="Proteomes" id="UP000467371">
    <property type="component" value="Chromosome"/>
</dbReference>
<dbReference type="Gene3D" id="3.30.70.2170">
    <property type="match status" value="1"/>
</dbReference>
<feature type="transmembrane region" description="Helical" evidence="10">
    <location>
        <begin position="595"/>
        <end position="618"/>
    </location>
</feature>
<evidence type="ECO:0000256" key="10">
    <source>
        <dbReference type="RuleBase" id="RU361189"/>
    </source>
</evidence>